<accession>A0A2G9TPM9</accession>
<proteinExistence type="predicted"/>
<feature type="non-terminal residue" evidence="1">
    <location>
        <position position="95"/>
    </location>
</feature>
<gene>
    <name evidence="1" type="ORF">TELCIR_19125</name>
</gene>
<keyword evidence="2" id="KW-1185">Reference proteome</keyword>
<name>A0A2G9TPM9_TELCI</name>
<dbReference type="OrthoDB" id="10011262at2759"/>
<protein>
    <recommendedName>
        <fullName evidence="3">G-protein coupled receptors family 1 profile domain-containing protein</fullName>
    </recommendedName>
</protein>
<evidence type="ECO:0000313" key="2">
    <source>
        <dbReference type="Proteomes" id="UP000230423"/>
    </source>
</evidence>
<feature type="non-terminal residue" evidence="1">
    <location>
        <position position="1"/>
    </location>
</feature>
<dbReference type="AlphaFoldDB" id="A0A2G9TPM9"/>
<sequence length="95" mass="10565">KLLVYDGLTLAWHGLDGLADLVLKDVLLCGRQLRELLVLPLAAVSFCDLAFLLVMLPHALSSYDTLAFNDVFRFFYLRSKQHIAAVANWMSAAAI</sequence>
<evidence type="ECO:0000313" key="1">
    <source>
        <dbReference type="EMBL" id="PIO59412.1"/>
    </source>
</evidence>
<evidence type="ECO:0008006" key="3">
    <source>
        <dbReference type="Google" id="ProtNLM"/>
    </source>
</evidence>
<dbReference type="EMBL" id="KZ357897">
    <property type="protein sequence ID" value="PIO59412.1"/>
    <property type="molecule type" value="Genomic_DNA"/>
</dbReference>
<dbReference type="PANTHER" id="PTHR46895">
    <property type="entry name" value="PROTEIN CBG20548-RELATED"/>
    <property type="match status" value="1"/>
</dbReference>
<organism evidence="1 2">
    <name type="scientific">Teladorsagia circumcincta</name>
    <name type="common">Brown stomach worm</name>
    <name type="synonym">Ostertagia circumcincta</name>
    <dbReference type="NCBI Taxonomy" id="45464"/>
    <lineage>
        <taxon>Eukaryota</taxon>
        <taxon>Metazoa</taxon>
        <taxon>Ecdysozoa</taxon>
        <taxon>Nematoda</taxon>
        <taxon>Chromadorea</taxon>
        <taxon>Rhabditida</taxon>
        <taxon>Rhabditina</taxon>
        <taxon>Rhabditomorpha</taxon>
        <taxon>Strongyloidea</taxon>
        <taxon>Trichostrongylidae</taxon>
        <taxon>Teladorsagia</taxon>
    </lineage>
</organism>
<reference evidence="1 2" key="1">
    <citation type="submission" date="2015-09" db="EMBL/GenBank/DDBJ databases">
        <title>Draft genome of the parasitic nematode Teladorsagia circumcincta isolate WARC Sus (inbred).</title>
        <authorList>
            <person name="Mitreva M."/>
        </authorList>
    </citation>
    <scope>NUCLEOTIDE SEQUENCE [LARGE SCALE GENOMIC DNA]</scope>
    <source>
        <strain evidence="1 2">S</strain>
    </source>
</reference>
<dbReference type="Proteomes" id="UP000230423">
    <property type="component" value="Unassembled WGS sequence"/>
</dbReference>
<dbReference type="PANTHER" id="PTHR46895:SF6">
    <property type="entry name" value="G-PROTEIN COUPLED RECEPTORS FAMILY 1 PROFILE DOMAIN-CONTAINING PROTEIN"/>
    <property type="match status" value="1"/>
</dbReference>